<evidence type="ECO:0000313" key="2">
    <source>
        <dbReference type="EMBL" id="GHH73190.1"/>
    </source>
</evidence>
<accession>A0A919FVR7</accession>
<evidence type="ECO:0008006" key="4">
    <source>
        <dbReference type="Google" id="ProtNLM"/>
    </source>
</evidence>
<gene>
    <name evidence="2" type="ORF">GCM10018793_11440</name>
</gene>
<evidence type="ECO:0000313" key="3">
    <source>
        <dbReference type="Proteomes" id="UP000603708"/>
    </source>
</evidence>
<dbReference type="InterPro" id="IPR036388">
    <property type="entry name" value="WH-like_DNA-bd_sf"/>
</dbReference>
<dbReference type="Proteomes" id="UP000603708">
    <property type="component" value="Unassembled WGS sequence"/>
</dbReference>
<reference evidence="2" key="2">
    <citation type="submission" date="2020-09" db="EMBL/GenBank/DDBJ databases">
        <authorList>
            <person name="Sun Q."/>
            <person name="Ohkuma M."/>
        </authorList>
    </citation>
    <scope>NUCLEOTIDE SEQUENCE</scope>
    <source>
        <strain evidence="2">JCM 5069</strain>
    </source>
</reference>
<feature type="region of interest" description="Disordered" evidence="1">
    <location>
        <begin position="192"/>
        <end position="233"/>
    </location>
</feature>
<feature type="compositionally biased region" description="Low complexity" evidence="1">
    <location>
        <begin position="62"/>
        <end position="79"/>
    </location>
</feature>
<dbReference type="SUPFAM" id="SSF46785">
    <property type="entry name" value="Winged helix' DNA-binding domain"/>
    <property type="match status" value="1"/>
</dbReference>
<dbReference type="AlphaFoldDB" id="A0A919FVR7"/>
<feature type="region of interest" description="Disordered" evidence="1">
    <location>
        <begin position="50"/>
        <end position="178"/>
    </location>
</feature>
<sequence>MPDKASDNTNLKTQYAEQVATDLENNTKEQERIGAEISALQSHLGELERDHTLLVSMQQTLASGPTDTPADTPTGDTASSDAPSKARLPHARRSKDGAEEKGAKGAGAGAGRQSTNAKAGGQAKPAAKEAEKEPADRKGTPTLREVVSALLAAHDEPRSAAEVTSALEAAHPERKVSPTVVRNTLEALVAKGQAHRSKQQKSVFYSAVRTASGTSSRAGSGTASKRSGEGAGA</sequence>
<organism evidence="2 3">
    <name type="scientific">Streptomyces sulfonofaciens</name>
    <dbReference type="NCBI Taxonomy" id="68272"/>
    <lineage>
        <taxon>Bacteria</taxon>
        <taxon>Bacillati</taxon>
        <taxon>Actinomycetota</taxon>
        <taxon>Actinomycetes</taxon>
        <taxon>Kitasatosporales</taxon>
        <taxon>Streptomycetaceae</taxon>
        <taxon>Streptomyces</taxon>
    </lineage>
</organism>
<evidence type="ECO:0000256" key="1">
    <source>
        <dbReference type="SAM" id="MobiDB-lite"/>
    </source>
</evidence>
<comment type="caution">
    <text evidence="2">The sequence shown here is derived from an EMBL/GenBank/DDBJ whole genome shotgun (WGS) entry which is preliminary data.</text>
</comment>
<name>A0A919FVR7_9ACTN</name>
<dbReference type="EMBL" id="BNCD01000002">
    <property type="protein sequence ID" value="GHH73190.1"/>
    <property type="molecule type" value="Genomic_DNA"/>
</dbReference>
<proteinExistence type="predicted"/>
<feature type="compositionally biased region" description="Basic and acidic residues" evidence="1">
    <location>
        <begin position="94"/>
        <end position="103"/>
    </location>
</feature>
<protein>
    <recommendedName>
        <fullName evidence="4">Regulatory protein</fullName>
    </recommendedName>
</protein>
<dbReference type="InterPro" id="IPR036390">
    <property type="entry name" value="WH_DNA-bd_sf"/>
</dbReference>
<keyword evidence="3" id="KW-1185">Reference proteome</keyword>
<feature type="compositionally biased region" description="Basic and acidic residues" evidence="1">
    <location>
        <begin position="126"/>
        <end position="139"/>
    </location>
</feature>
<reference evidence="2" key="1">
    <citation type="journal article" date="2014" name="Int. J. Syst. Evol. Microbiol.">
        <title>Complete genome sequence of Corynebacterium casei LMG S-19264T (=DSM 44701T), isolated from a smear-ripened cheese.</title>
        <authorList>
            <consortium name="US DOE Joint Genome Institute (JGI-PGF)"/>
            <person name="Walter F."/>
            <person name="Albersmeier A."/>
            <person name="Kalinowski J."/>
            <person name="Ruckert C."/>
        </authorList>
    </citation>
    <scope>NUCLEOTIDE SEQUENCE</scope>
    <source>
        <strain evidence="2">JCM 5069</strain>
    </source>
</reference>
<dbReference type="RefSeq" id="WP_189929749.1">
    <property type="nucleotide sequence ID" value="NZ_BNCD01000002.1"/>
</dbReference>
<dbReference type="Gene3D" id="1.10.10.10">
    <property type="entry name" value="Winged helix-like DNA-binding domain superfamily/Winged helix DNA-binding domain"/>
    <property type="match status" value="1"/>
</dbReference>
<feature type="compositionally biased region" description="Low complexity" evidence="1">
    <location>
        <begin position="209"/>
        <end position="225"/>
    </location>
</feature>